<evidence type="ECO:0000259" key="3">
    <source>
        <dbReference type="SMART" id="SM00507"/>
    </source>
</evidence>
<comment type="caution">
    <text evidence="4">The sequence shown here is derived from an EMBL/GenBank/DDBJ whole genome shotgun (WGS) entry which is preliminary data.</text>
</comment>
<feature type="compositionally biased region" description="Acidic residues" evidence="2">
    <location>
        <begin position="105"/>
        <end position="115"/>
    </location>
</feature>
<dbReference type="AlphaFoldDB" id="A0A9D1UPU7"/>
<protein>
    <submittedName>
        <fullName evidence="4">HNH endonuclease</fullName>
    </submittedName>
</protein>
<dbReference type="GO" id="GO:0008270">
    <property type="term" value="F:zinc ion binding"/>
    <property type="evidence" value="ECO:0007669"/>
    <property type="project" value="InterPro"/>
</dbReference>
<evidence type="ECO:0000256" key="2">
    <source>
        <dbReference type="SAM" id="MobiDB-lite"/>
    </source>
</evidence>
<dbReference type="Pfam" id="PF01844">
    <property type="entry name" value="HNH"/>
    <property type="match status" value="1"/>
</dbReference>
<feature type="domain" description="HNH nuclease" evidence="3">
    <location>
        <begin position="421"/>
        <end position="473"/>
    </location>
</feature>
<dbReference type="Proteomes" id="UP000824189">
    <property type="component" value="Unassembled WGS sequence"/>
</dbReference>
<evidence type="ECO:0000256" key="1">
    <source>
        <dbReference type="ARBA" id="ARBA00023450"/>
    </source>
</evidence>
<comment type="similarity">
    <text evidence="1">Belongs to the Rv1128c/1148c/1588c/1702c/1945/3466 family.</text>
</comment>
<dbReference type="SMART" id="SM00507">
    <property type="entry name" value="HNHc"/>
    <property type="match status" value="1"/>
</dbReference>
<dbReference type="GO" id="GO:0004519">
    <property type="term" value="F:endonuclease activity"/>
    <property type="evidence" value="ECO:0007669"/>
    <property type="project" value="UniProtKB-KW"/>
</dbReference>
<dbReference type="InterPro" id="IPR003615">
    <property type="entry name" value="HNH_nuc"/>
</dbReference>
<name>A0A9D1UPU7_9CORY</name>
<keyword evidence="4" id="KW-0540">Nuclease</keyword>
<feature type="compositionally biased region" description="Basic and acidic residues" evidence="2">
    <location>
        <begin position="125"/>
        <end position="134"/>
    </location>
</feature>
<feature type="region of interest" description="Disordered" evidence="2">
    <location>
        <begin position="102"/>
        <end position="165"/>
    </location>
</feature>
<accession>A0A9D1UPU7</accession>
<keyword evidence="4" id="KW-0255">Endonuclease</keyword>
<dbReference type="InterPro" id="IPR003870">
    <property type="entry name" value="DUF222"/>
</dbReference>
<reference evidence="4" key="2">
    <citation type="submission" date="2021-04" db="EMBL/GenBank/DDBJ databases">
        <authorList>
            <person name="Gilroy R."/>
        </authorList>
    </citation>
    <scope>NUCLEOTIDE SEQUENCE</scope>
    <source>
        <strain evidence="4">4376</strain>
    </source>
</reference>
<reference evidence="4" key="1">
    <citation type="journal article" date="2021" name="PeerJ">
        <title>Extensive microbial diversity within the chicken gut microbiome revealed by metagenomics and culture.</title>
        <authorList>
            <person name="Gilroy R."/>
            <person name="Ravi A."/>
            <person name="Getino M."/>
            <person name="Pursley I."/>
            <person name="Horton D.L."/>
            <person name="Alikhan N.F."/>
            <person name="Baker D."/>
            <person name="Gharbi K."/>
            <person name="Hall N."/>
            <person name="Watson M."/>
            <person name="Adriaenssens E.M."/>
            <person name="Foster-Nyarko E."/>
            <person name="Jarju S."/>
            <person name="Secka A."/>
            <person name="Antonio M."/>
            <person name="Oren A."/>
            <person name="Chaudhuri R.R."/>
            <person name="La Ragione R."/>
            <person name="Hildebrand F."/>
            <person name="Pallen M.J."/>
        </authorList>
    </citation>
    <scope>NUCLEOTIDE SEQUENCE</scope>
    <source>
        <strain evidence="4">4376</strain>
    </source>
</reference>
<evidence type="ECO:0000313" key="5">
    <source>
        <dbReference type="Proteomes" id="UP000824189"/>
    </source>
</evidence>
<evidence type="ECO:0000313" key="4">
    <source>
        <dbReference type="EMBL" id="HIW95218.1"/>
    </source>
</evidence>
<dbReference type="Gene3D" id="1.10.30.50">
    <property type="match status" value="1"/>
</dbReference>
<keyword evidence="4" id="KW-0378">Hydrolase</keyword>
<proteinExistence type="inferred from homology"/>
<dbReference type="GO" id="GO:0003676">
    <property type="term" value="F:nucleic acid binding"/>
    <property type="evidence" value="ECO:0007669"/>
    <property type="project" value="InterPro"/>
</dbReference>
<gene>
    <name evidence="4" type="ORF">H9867_01835</name>
</gene>
<sequence>MESALEFTACVQQISHAMSRIKDLLSEPTAMTFHRHEQDFLELFTVTNSTDTVHAAFAYAAQEAAAFRKLGCRNTSDYLAQVLQTSKYQARQWLALGMNLYAPPEEPEEPEEPNPESEQSAPGREGAEAERRQQEEDELAARRRRHEERERRKREQELARKKAKRLSDEKLKEINREVEHLHDSLRAEHLQRLQVEAMAEAEHRGVDDLRMWVRGRVRDLNRKVVDPLAGHRARKVRWGKPDSKGNVHVTAVLPRMGHALLETLLASARLAQWERARGEDVDNDQRTLEQRRADALLAMLQKWASDQDAGVRGDTRGLASLVVAVTAKDLEAGQGVAGPSADGNSGVEPDSGSSGGSGRGTGAAPRSEMQSEMLPTNTAADLHPLDILRLGLAEYDLGVLLDADTGRAVDAGRVRRHASVKQKLMLVAEQLCCVYPGCTRSACESDVHHLIAWSRGGRTDVENMALLCRYHHQMNRDARDGGGMGHADVGPDGRVGWREPNHVSGEVRMNESTVAQRAPGYRIAKER</sequence>
<dbReference type="EMBL" id="DXFZ01000025">
    <property type="protein sequence ID" value="HIW95218.1"/>
    <property type="molecule type" value="Genomic_DNA"/>
</dbReference>
<feature type="region of interest" description="Disordered" evidence="2">
    <location>
        <begin position="334"/>
        <end position="374"/>
    </location>
</feature>
<dbReference type="CDD" id="cd00085">
    <property type="entry name" value="HNHc"/>
    <property type="match status" value="1"/>
</dbReference>
<dbReference type="InterPro" id="IPR002711">
    <property type="entry name" value="HNH"/>
</dbReference>
<feature type="compositionally biased region" description="Basic and acidic residues" evidence="2">
    <location>
        <begin position="147"/>
        <end position="165"/>
    </location>
</feature>
<organism evidence="4 5">
    <name type="scientific">Candidatus Corynebacterium gallistercoris</name>
    <dbReference type="NCBI Taxonomy" id="2838530"/>
    <lineage>
        <taxon>Bacteria</taxon>
        <taxon>Bacillati</taxon>
        <taxon>Actinomycetota</taxon>
        <taxon>Actinomycetes</taxon>
        <taxon>Mycobacteriales</taxon>
        <taxon>Corynebacteriaceae</taxon>
        <taxon>Corynebacterium</taxon>
    </lineage>
</organism>
<dbReference type="Pfam" id="PF02720">
    <property type="entry name" value="DUF222"/>
    <property type="match status" value="1"/>
</dbReference>